<organism evidence="3 4">
    <name type="scientific">Tahibacter harae</name>
    <dbReference type="NCBI Taxonomy" id="2963937"/>
    <lineage>
        <taxon>Bacteria</taxon>
        <taxon>Pseudomonadati</taxon>
        <taxon>Pseudomonadota</taxon>
        <taxon>Gammaproteobacteria</taxon>
        <taxon>Lysobacterales</taxon>
        <taxon>Rhodanobacteraceae</taxon>
        <taxon>Tahibacter</taxon>
    </lineage>
</organism>
<dbReference type="InterPro" id="IPR012334">
    <property type="entry name" value="Pectin_lyas_fold"/>
</dbReference>
<dbReference type="InterPro" id="IPR011050">
    <property type="entry name" value="Pectin_lyase_fold/virulence"/>
</dbReference>
<feature type="chain" id="PRO_5046784881" evidence="1">
    <location>
        <begin position="25"/>
        <end position="479"/>
    </location>
</feature>
<reference evidence="3" key="1">
    <citation type="submission" date="2022-07" db="EMBL/GenBank/DDBJ databases">
        <title>Tahibacter sp., a new gammaproteobacterium isolated from the silt sample collected at pig farm.</title>
        <authorList>
            <person name="Chen H."/>
        </authorList>
    </citation>
    <scope>NUCLEOTIDE SEQUENCE</scope>
    <source>
        <strain evidence="3">P2K</strain>
    </source>
</reference>
<dbReference type="InterPro" id="IPR039448">
    <property type="entry name" value="Beta_helix"/>
</dbReference>
<name>A0ABT1QSE0_9GAMM</name>
<evidence type="ECO:0000313" key="4">
    <source>
        <dbReference type="Proteomes" id="UP001165498"/>
    </source>
</evidence>
<evidence type="ECO:0000313" key="3">
    <source>
        <dbReference type="EMBL" id="MCQ4165182.1"/>
    </source>
</evidence>
<dbReference type="EMBL" id="JANFQO010000008">
    <property type="protein sequence ID" value="MCQ4165182.1"/>
    <property type="molecule type" value="Genomic_DNA"/>
</dbReference>
<keyword evidence="4" id="KW-1185">Reference proteome</keyword>
<proteinExistence type="predicted"/>
<dbReference type="RefSeq" id="WP_255914257.1">
    <property type="nucleotide sequence ID" value="NZ_JANFQO010000008.1"/>
</dbReference>
<protein>
    <submittedName>
        <fullName evidence="3">Right-handed parallel beta-helix repeat-containing protein</fullName>
    </submittedName>
</protein>
<feature type="domain" description="Right handed beta helix" evidence="2">
    <location>
        <begin position="278"/>
        <end position="363"/>
    </location>
</feature>
<feature type="domain" description="Right handed beta helix" evidence="2">
    <location>
        <begin position="147"/>
        <end position="257"/>
    </location>
</feature>
<feature type="signal peptide" evidence="1">
    <location>
        <begin position="1"/>
        <end position="24"/>
    </location>
</feature>
<dbReference type="Proteomes" id="UP001165498">
    <property type="component" value="Unassembled WGS sequence"/>
</dbReference>
<dbReference type="Pfam" id="PF13229">
    <property type="entry name" value="Beta_helix"/>
    <property type="match status" value="2"/>
</dbReference>
<evidence type="ECO:0000259" key="2">
    <source>
        <dbReference type="Pfam" id="PF13229"/>
    </source>
</evidence>
<comment type="caution">
    <text evidence="3">The sequence shown here is derived from an EMBL/GenBank/DDBJ whole genome shotgun (WGS) entry which is preliminary data.</text>
</comment>
<accession>A0ABT1QSE0</accession>
<dbReference type="Gene3D" id="2.160.20.10">
    <property type="entry name" value="Single-stranded right-handed beta-helix, Pectin lyase-like"/>
    <property type="match status" value="1"/>
</dbReference>
<dbReference type="SMART" id="SM00710">
    <property type="entry name" value="PbH1"/>
    <property type="match status" value="8"/>
</dbReference>
<dbReference type="InterPro" id="IPR006626">
    <property type="entry name" value="PbH1"/>
</dbReference>
<dbReference type="SUPFAM" id="SSF51126">
    <property type="entry name" value="Pectin lyase-like"/>
    <property type="match status" value="1"/>
</dbReference>
<keyword evidence="1" id="KW-0732">Signal</keyword>
<gene>
    <name evidence="3" type="ORF">NM961_10720</name>
</gene>
<sequence>MSLPNLRRVSLAIVLLSALPPLQAAEWFVSTSGSDSSGTGSIGQPFRTVTHVVDPANAIAQPGDTITLRGPAGNNVYDETEVRLRIPLTLRSHPGEWAHIRCPINVPDTVCVQIDPEASGSRLSRLEISGGYYYAVFLQTDWYRPGGESLTGASNVIIEDSRLHGSGRDVIKITPKCNNVTIRRNEIYASGASYPPGTPPEEKNAEGIDNVNGANMLVEDNYIHDTATTGVYFKGGAADALVQRNRIENAGEAGILVGFDTSPEFFDIAANPGYYEAVRGIVRNNIIRNTNYAGIGLYASRDAVVANNTLINTALSGHAALYYGVTFQDYEPEAGRPPNSNALVRNNLVIQNGRDCVGIRYSAELGGLSGLSGSPGTNHNAFFNTAGACNFFDRRPGSPLGSGGTLAQWRSALGGDAQSFETPLSLSADGHLPAASPAIDAGQTLAQVSDDFDRQNRSGANDIGADERSADAIFANGFQ</sequence>
<evidence type="ECO:0000256" key="1">
    <source>
        <dbReference type="SAM" id="SignalP"/>
    </source>
</evidence>